<dbReference type="Pfam" id="PF04082">
    <property type="entry name" value="Fungal_trans"/>
    <property type="match status" value="1"/>
</dbReference>
<protein>
    <recommendedName>
        <fullName evidence="4">Zn(2)-C6 fungal-type domain-containing protein</fullName>
    </recommendedName>
</protein>
<dbReference type="InterPro" id="IPR036864">
    <property type="entry name" value="Zn2-C6_fun-type_DNA-bd_sf"/>
</dbReference>
<accession>A0A2C5YFZ0</accession>
<dbReference type="PROSITE" id="PS00463">
    <property type="entry name" value="ZN2_CY6_FUNGAL_1"/>
    <property type="match status" value="1"/>
</dbReference>
<keyword evidence="2" id="KW-0539">Nucleus</keyword>
<dbReference type="EMBL" id="NJET01000007">
    <property type="protein sequence ID" value="PHH66533.1"/>
    <property type="molecule type" value="Genomic_DNA"/>
</dbReference>
<evidence type="ECO:0000259" key="4">
    <source>
        <dbReference type="PROSITE" id="PS50048"/>
    </source>
</evidence>
<evidence type="ECO:0000313" key="5">
    <source>
        <dbReference type="EMBL" id="PHH66533.1"/>
    </source>
</evidence>
<dbReference type="CDD" id="cd00067">
    <property type="entry name" value="GAL4"/>
    <property type="match status" value="1"/>
</dbReference>
<dbReference type="PANTHER" id="PTHR31668:SF10">
    <property type="entry name" value="ZN(II)2CYS6 TRANSCRIPTION FACTOR (EUROFUNG)"/>
    <property type="match status" value="1"/>
</dbReference>
<dbReference type="GO" id="GO:0000981">
    <property type="term" value="F:DNA-binding transcription factor activity, RNA polymerase II-specific"/>
    <property type="evidence" value="ECO:0007669"/>
    <property type="project" value="InterPro"/>
</dbReference>
<dbReference type="CDD" id="cd12148">
    <property type="entry name" value="fungal_TF_MHR"/>
    <property type="match status" value="1"/>
</dbReference>
<gene>
    <name evidence="5" type="ORF">CDD81_7008</name>
</gene>
<dbReference type="GO" id="GO:0006351">
    <property type="term" value="P:DNA-templated transcription"/>
    <property type="evidence" value="ECO:0007669"/>
    <property type="project" value="InterPro"/>
</dbReference>
<dbReference type="InterPro" id="IPR001138">
    <property type="entry name" value="Zn2Cys6_DnaBD"/>
</dbReference>
<dbReference type="Pfam" id="PF00172">
    <property type="entry name" value="Zn_clus"/>
    <property type="match status" value="1"/>
</dbReference>
<dbReference type="InterPro" id="IPR007219">
    <property type="entry name" value="XnlR_reg_dom"/>
</dbReference>
<organism evidence="5 6">
    <name type="scientific">Ophiocordyceps australis</name>
    <dbReference type="NCBI Taxonomy" id="1399860"/>
    <lineage>
        <taxon>Eukaryota</taxon>
        <taxon>Fungi</taxon>
        <taxon>Dikarya</taxon>
        <taxon>Ascomycota</taxon>
        <taxon>Pezizomycotina</taxon>
        <taxon>Sordariomycetes</taxon>
        <taxon>Hypocreomycetidae</taxon>
        <taxon>Hypocreales</taxon>
        <taxon>Ophiocordycipitaceae</taxon>
        <taxon>Ophiocordyceps</taxon>
    </lineage>
</organism>
<comment type="caution">
    <text evidence="5">The sequence shown here is derived from an EMBL/GenBank/DDBJ whole genome shotgun (WGS) entry which is preliminary data.</text>
</comment>
<dbReference type="Proteomes" id="UP000226192">
    <property type="component" value="Unassembled WGS sequence"/>
</dbReference>
<dbReference type="Gene3D" id="4.10.240.10">
    <property type="entry name" value="Zn(2)-C6 fungal-type DNA-binding domain"/>
    <property type="match status" value="1"/>
</dbReference>
<dbReference type="SMART" id="SM00066">
    <property type="entry name" value="GAL4"/>
    <property type="match status" value="1"/>
</dbReference>
<feature type="region of interest" description="Disordered" evidence="3">
    <location>
        <begin position="121"/>
        <end position="141"/>
    </location>
</feature>
<sequence>MQQMAPERPYRSHLRPACLPCRRRKSRCQTEAGADGCVTCRAHRTPCVFPDLPSRNRPCTKTASPSRLPRGGGRGDVSASTRARSTSARRGTARQGTSTTSSDAPRLPHMASTTALMTKANQQPSGHGLDMDLDDGSSMGLDASDSHHVNLHIVGPAVTNDSQVLADYLSCIPEAMRSTRMVVPDSAGRSKPVLFTMVQKRPLGVSVNRSPSAEKLEVIEKLLEPCAAATVDEYFARANDCLPLLDQASFRRQFDQDRHRISPALLCCLYASTLIYWRHSPTLSCHRCPDSRFVWNLANEALYSELHLSPGMSIIKAILLNIGGRPTTSLIGNGILLGSAVSMAHSLGLNHNPMSWKIPQSEKYLRMKIWWALLLHDRWISLAHGTPPHISRAHYNVPLPRLENLCQDNASDAHVKTASVFIALTSLTDVLDRHLQHVYNVRRQESWDTSNLELSLNNWVESLNGCTRLIIIRGSHLDIAGAANLRLAYLTTRLLLQRIELESDKQAFSSDEERLMNRYIRARRTCEDILLLMQELEAPQLGDFWLSVSAFALPATVNFLLRCALETETSPAGLAQSTSFRIAGDLIATLRMHQQKSAWDLADICLAQHAEVVDKVLGGVVELNWQAEGSSSGSHSSSGVQAETQEFVMPDASLIDQFFPSLWDPLQNTW</sequence>
<dbReference type="PROSITE" id="PS50048">
    <property type="entry name" value="ZN2_CY6_FUNGAL_2"/>
    <property type="match status" value="1"/>
</dbReference>
<name>A0A2C5YFZ0_9HYPO</name>
<feature type="domain" description="Zn(2)-C6 fungal-type" evidence="4">
    <location>
        <begin position="17"/>
        <end position="49"/>
    </location>
</feature>
<evidence type="ECO:0000256" key="2">
    <source>
        <dbReference type="ARBA" id="ARBA00023242"/>
    </source>
</evidence>
<dbReference type="AlphaFoldDB" id="A0A2C5YFZ0"/>
<dbReference type="GO" id="GO:0005634">
    <property type="term" value="C:nucleus"/>
    <property type="evidence" value="ECO:0007669"/>
    <property type="project" value="TreeGrafter"/>
</dbReference>
<feature type="region of interest" description="Disordered" evidence="3">
    <location>
        <begin position="51"/>
        <end position="108"/>
    </location>
</feature>
<dbReference type="STRING" id="1399860.A0A2C5YFZ0"/>
<keyword evidence="1" id="KW-0479">Metal-binding</keyword>
<evidence type="ECO:0000256" key="3">
    <source>
        <dbReference type="SAM" id="MobiDB-lite"/>
    </source>
</evidence>
<dbReference type="GO" id="GO:0003677">
    <property type="term" value="F:DNA binding"/>
    <property type="evidence" value="ECO:0007669"/>
    <property type="project" value="InterPro"/>
</dbReference>
<dbReference type="SUPFAM" id="SSF57701">
    <property type="entry name" value="Zn2/Cys6 DNA-binding domain"/>
    <property type="match status" value="1"/>
</dbReference>
<dbReference type="PANTHER" id="PTHR31668">
    <property type="entry name" value="GLUCOSE TRANSPORT TRANSCRIPTION REGULATOR RGT1-RELATED-RELATED"/>
    <property type="match status" value="1"/>
</dbReference>
<evidence type="ECO:0000256" key="1">
    <source>
        <dbReference type="ARBA" id="ARBA00022723"/>
    </source>
</evidence>
<keyword evidence="6" id="KW-1185">Reference proteome</keyword>
<feature type="compositionally biased region" description="Low complexity" evidence="3">
    <location>
        <begin position="78"/>
        <end position="94"/>
    </location>
</feature>
<dbReference type="InterPro" id="IPR050797">
    <property type="entry name" value="Carb_Metab_Trans_Reg"/>
</dbReference>
<dbReference type="GO" id="GO:0008270">
    <property type="term" value="F:zinc ion binding"/>
    <property type="evidence" value="ECO:0007669"/>
    <property type="project" value="InterPro"/>
</dbReference>
<evidence type="ECO:0000313" key="6">
    <source>
        <dbReference type="Proteomes" id="UP000226192"/>
    </source>
</evidence>
<proteinExistence type="predicted"/>
<reference evidence="5 6" key="1">
    <citation type="submission" date="2017-06" db="EMBL/GenBank/DDBJ databases">
        <title>Ant-infecting Ophiocordyceps genomes reveal a high diversity of potential behavioral manipulation genes and a possible major role for enterotoxins.</title>
        <authorList>
            <person name="De Bekker C."/>
            <person name="Evans H.C."/>
            <person name="Brachmann A."/>
            <person name="Hughes D.P."/>
        </authorList>
    </citation>
    <scope>NUCLEOTIDE SEQUENCE [LARGE SCALE GENOMIC DNA]</scope>
    <source>
        <strain evidence="5 6">Map64</strain>
    </source>
</reference>
<dbReference type="SMART" id="SM00906">
    <property type="entry name" value="Fungal_trans"/>
    <property type="match status" value="1"/>
</dbReference>
<dbReference type="OrthoDB" id="3034343at2759"/>
<dbReference type="GO" id="GO:0001080">
    <property type="term" value="P:nitrogen catabolite activation of transcription from RNA polymerase II promoter"/>
    <property type="evidence" value="ECO:0007669"/>
    <property type="project" value="TreeGrafter"/>
</dbReference>